<comment type="caution">
    <text evidence="8">The sequence shown here is derived from an EMBL/GenBank/DDBJ whole genome shotgun (WGS) entry which is preliminary data.</text>
</comment>
<dbReference type="InterPro" id="IPR011014">
    <property type="entry name" value="MscS_channel_TM-2"/>
</dbReference>
<name>A0A1T3MS50_9FLAO</name>
<comment type="subcellular location">
    <subcellularLocation>
        <location evidence="1">Membrane</location>
        <topology evidence="1">Multi-pass membrane protein</topology>
    </subcellularLocation>
</comment>
<dbReference type="InterPro" id="IPR010920">
    <property type="entry name" value="LSM_dom_sf"/>
</dbReference>
<evidence type="ECO:0000259" key="7">
    <source>
        <dbReference type="Pfam" id="PF00924"/>
    </source>
</evidence>
<dbReference type="SUPFAM" id="SSF82861">
    <property type="entry name" value="Mechanosensitive channel protein MscS (YggB), transmembrane region"/>
    <property type="match status" value="1"/>
</dbReference>
<dbReference type="InterPro" id="IPR052702">
    <property type="entry name" value="MscS-like_channel"/>
</dbReference>
<evidence type="ECO:0000313" key="9">
    <source>
        <dbReference type="Proteomes" id="UP000190813"/>
    </source>
</evidence>
<feature type="transmembrane region" description="Helical" evidence="6">
    <location>
        <begin position="322"/>
        <end position="342"/>
    </location>
</feature>
<feature type="transmembrane region" description="Helical" evidence="6">
    <location>
        <begin position="380"/>
        <end position="396"/>
    </location>
</feature>
<keyword evidence="4 6" id="KW-1133">Transmembrane helix</keyword>
<dbReference type="EMBL" id="MAHX01000007">
    <property type="protein sequence ID" value="OPC67435.1"/>
    <property type="molecule type" value="Genomic_DNA"/>
</dbReference>
<dbReference type="PANTHER" id="PTHR30347">
    <property type="entry name" value="POTASSIUM CHANNEL RELATED"/>
    <property type="match status" value="1"/>
</dbReference>
<evidence type="ECO:0000256" key="1">
    <source>
        <dbReference type="ARBA" id="ARBA00004141"/>
    </source>
</evidence>
<feature type="transmembrane region" description="Helical" evidence="6">
    <location>
        <begin position="408"/>
        <end position="430"/>
    </location>
</feature>
<dbReference type="AlphaFoldDB" id="A0A1T3MS50"/>
<dbReference type="RefSeq" id="WP_078771097.1">
    <property type="nucleotide sequence ID" value="NZ_CBCSBR010000060.1"/>
</dbReference>
<dbReference type="InterPro" id="IPR006685">
    <property type="entry name" value="MscS_channel_2nd"/>
</dbReference>
<feature type="transmembrane region" description="Helical" evidence="6">
    <location>
        <begin position="489"/>
        <end position="512"/>
    </location>
</feature>
<feature type="transmembrane region" description="Helical" evidence="6">
    <location>
        <begin position="442"/>
        <end position="468"/>
    </location>
</feature>
<dbReference type="Proteomes" id="UP000190813">
    <property type="component" value="Unassembled WGS sequence"/>
</dbReference>
<keyword evidence="5 6" id="KW-0472">Membrane</keyword>
<dbReference type="Gene3D" id="2.30.30.60">
    <property type="match status" value="1"/>
</dbReference>
<evidence type="ECO:0000256" key="5">
    <source>
        <dbReference type="ARBA" id="ARBA00023136"/>
    </source>
</evidence>
<keyword evidence="3 6" id="KW-0812">Transmembrane</keyword>
<feature type="transmembrane region" description="Helical" evidence="6">
    <location>
        <begin position="580"/>
        <end position="601"/>
    </location>
</feature>
<organism evidence="8 9">
    <name type="scientific">Elizabethkingia occulta</name>
    <dbReference type="NCBI Taxonomy" id="1867263"/>
    <lineage>
        <taxon>Bacteria</taxon>
        <taxon>Pseudomonadati</taxon>
        <taxon>Bacteroidota</taxon>
        <taxon>Flavobacteriia</taxon>
        <taxon>Flavobacteriales</taxon>
        <taxon>Weeksellaceae</taxon>
        <taxon>Elizabethkingia</taxon>
    </lineage>
</organism>
<feature type="domain" description="Mechanosensitive ion channel MscS" evidence="7">
    <location>
        <begin position="623"/>
        <end position="688"/>
    </location>
</feature>
<dbReference type="InterPro" id="IPR023408">
    <property type="entry name" value="MscS_beta-dom_sf"/>
</dbReference>
<dbReference type="SUPFAM" id="SSF50182">
    <property type="entry name" value="Sm-like ribonucleoproteins"/>
    <property type="match status" value="1"/>
</dbReference>
<feature type="transmembrane region" description="Helical" evidence="6">
    <location>
        <begin position="532"/>
        <end position="552"/>
    </location>
</feature>
<evidence type="ECO:0000256" key="2">
    <source>
        <dbReference type="ARBA" id="ARBA00008017"/>
    </source>
</evidence>
<feature type="transmembrane region" description="Helical" evidence="6">
    <location>
        <begin position="298"/>
        <end position="316"/>
    </location>
</feature>
<gene>
    <name evidence="8" type="ORF">BAZ10_15345</name>
</gene>
<feature type="transmembrane region" description="Helical" evidence="6">
    <location>
        <begin position="354"/>
        <end position="374"/>
    </location>
</feature>
<dbReference type="GO" id="GO:0008381">
    <property type="term" value="F:mechanosensitive monoatomic ion channel activity"/>
    <property type="evidence" value="ECO:0007669"/>
    <property type="project" value="UniProtKB-ARBA"/>
</dbReference>
<feature type="transmembrane region" description="Helical" evidence="6">
    <location>
        <begin position="257"/>
        <end position="277"/>
    </location>
</feature>
<dbReference type="GO" id="GO:0016020">
    <property type="term" value="C:membrane"/>
    <property type="evidence" value="ECO:0007669"/>
    <property type="project" value="UniProtKB-SubCell"/>
</dbReference>
<evidence type="ECO:0000256" key="3">
    <source>
        <dbReference type="ARBA" id="ARBA00022692"/>
    </source>
</evidence>
<evidence type="ECO:0000313" key="8">
    <source>
        <dbReference type="EMBL" id="OPC67435.1"/>
    </source>
</evidence>
<comment type="similarity">
    <text evidence="2">Belongs to the MscS (TC 1.A.23) family.</text>
</comment>
<accession>A0A1T3MS50</accession>
<dbReference type="PANTHER" id="PTHR30347:SF1">
    <property type="entry name" value="MECHANOSENSITIVE CHANNEL MSCK"/>
    <property type="match status" value="1"/>
</dbReference>
<evidence type="ECO:0000256" key="6">
    <source>
        <dbReference type="SAM" id="Phobius"/>
    </source>
</evidence>
<proteinExistence type="inferred from homology"/>
<dbReference type="Gene3D" id="1.10.287.1260">
    <property type="match status" value="1"/>
</dbReference>
<dbReference type="Pfam" id="PF00924">
    <property type="entry name" value="MS_channel_2nd"/>
    <property type="match status" value="1"/>
</dbReference>
<keyword evidence="9" id="KW-1185">Reference proteome</keyword>
<sequence length="780" mass="88649">MLKRNVLLIIIFCSLLSQLFSSQEKQKNEDQQKINLLLNETTDSDYLLAIEKVGEILQSAYINAEFTTDVYLLFGDIDNTSKNLDIILRSIKAANLNVRNQQMYYTILQQLKTKLDDQSKLINKQDSIQGKIQDQITSLGKDKTIIAFAKDTLRQKQFTKELLALGEHYKKTSGLLSENAKLLNEKKRKILDNKTAIFNALQTVEERLHKSEFNLLRKEYPLLWKTETSVVKNDLPANFTEKIKVEKEVTLYYLNHITGRLIAVSLIILFLLLYINANLRYLRKTGYISNLEKLSFNFLNQGALVPVLVLGIHIIILKNLSAPAVFTTLLHFVLLVSVCFLFRKNWQKASMGNWLFLIAFFSAFSFINLFVPVSFLERCIFILINAGAVYYIIKQLKNADNNLFKLSFFRWAGFFFICFGMLSIIFNLFGRVSLSHTLSLSATVALTYVIALSVLLKIIIEIILLQIYRIRVQRGITAIFDHKSLSDNLKTPFIIITGYMWFLVTASSLNIWSGIQSAITNLLSHPVSIGNFTFTMGSVILFFALIWMAHLLQKYVAYFFGEIEEEDEENINKSQHSRLLIIRLILLIGGYMLAILASGIPLNKLSIILGALGVGVGLGLQGIVSNFVSGIILIFDKAIQIGDIIELNSQKGRVKSMDLRTTKINAPNGSEIIIPNGSLLSQNITNWTYTDNLKQIEISFSLKGNATPEDINQIIHKAIANVPLAEHSRSCQIYYNTLSKDNFGILIKFWCSIYRTEEVISDTKQNLFTYFETNNIEVVI</sequence>
<protein>
    <submittedName>
        <fullName evidence="8">Mechanosensitive ion channel protein MscS</fullName>
    </submittedName>
</protein>
<reference evidence="8 9" key="1">
    <citation type="submission" date="2016-06" db="EMBL/GenBank/DDBJ databases">
        <title>Revisiting the taxonomy of the Elizabethkingia Genus based on Whole-Genome Sequencing, Optical Mapping, and MALDI-TOF.</title>
        <authorList>
            <person name="Nicholson A.C."/>
        </authorList>
    </citation>
    <scope>NUCLEOTIDE SEQUENCE [LARGE SCALE GENOMIC DNA]</scope>
    <source>
        <strain evidence="8 9">G4070</strain>
    </source>
</reference>
<evidence type="ECO:0000256" key="4">
    <source>
        <dbReference type="ARBA" id="ARBA00022989"/>
    </source>
</evidence>
<feature type="transmembrane region" description="Helical" evidence="6">
    <location>
        <begin position="607"/>
        <end position="635"/>
    </location>
</feature>